<keyword evidence="5" id="KW-0808">Transferase</keyword>
<dbReference type="Gene3D" id="6.10.340.10">
    <property type="match status" value="1"/>
</dbReference>
<feature type="transmembrane region" description="Helical" evidence="7">
    <location>
        <begin position="15"/>
        <end position="38"/>
    </location>
</feature>
<dbReference type="CDD" id="cd06225">
    <property type="entry name" value="HAMP"/>
    <property type="match status" value="1"/>
</dbReference>
<keyword evidence="7" id="KW-0812">Transmembrane</keyword>
<reference evidence="11" key="1">
    <citation type="submission" date="2017-04" db="EMBL/GenBank/DDBJ databases">
        <authorList>
            <person name="Varghese N."/>
            <person name="Submissions S."/>
        </authorList>
    </citation>
    <scope>NUCLEOTIDE SEQUENCE [LARGE SCALE GENOMIC DNA]</scope>
    <source>
        <strain evidence="11">RKEM611</strain>
    </source>
</reference>
<sequence length="903" mass="102488">MGAEEMNFRSISKSVSLWIFTSIVVITILSLLVAGVLISDRFHERSRNSSLHAAKITELSLNQYLSKIVSGIDAINNDIELSRDTLLSLASPNPRRTNFYRFLYRINEFGKQYGLHQVSVYLKPVESEYQLFGAMDNDRGAVFSYPSSDGKGSVKKLKRDEYGYISGDNNFSKDFRFKFPIVLSKFSQNIEVQGSRGRLYLSLVYPLINKHHGVEEDRGQFLVKGMKYGFIKAFIPMPETFLSQLEDQTGLKISFFDFNNKHLAGINETYSESPHFSSTGIDGIEYLHYFSPILLFDKKIAIISTSLPRSTLIQEIVGMLAIVVFSIAGNSIVVLHFLRRQLRRRIVMPIKDLSNTANMITDGHLSEWQNINIDTTCGYSNEIDLLKTSFRSMTRRLETLINEKIKNIESILQNIEQGIFSIKEDGTIHHEYSCYLETIFPDCKISGQRYDELLFATATITQEKIAATKSAVTASLGNDSLAFEINREHLIHELNISRDGKRQLLELEWSPIIEEDIIQKIMVTVRDVTELIELREESKSRAGELSKIEQLIVLDHPTYTQVHLQSAHLLEECTDILASTKVDPEDLDQVFMNLHTAKGLLRLYGLRDASSVIHTIEDRFKSHSEDQSILPTLKVERLSNSIQEVIEILNQYKYINDVRLNRSSQDFNLPNNKIEEIRKSVNQYISDTNKVDTLIEQITESLMGTQISLESQLIGLMGQMEAIARELGKETPVLKYSGLHLFIKKERKDQLDNIFTHLLRNTIDHGIEGTEERKQARKSVQGTIFVRVRVKDDYINLEYCDDGRGISIEDVRLKKESNNKLSNLDVANSIFEKDLSTAKTVTDISGRGVGLSAVKADIESFGGRISVVLAGTAASGFTPFKFVIELPIKWLSPKLETKNEQVG</sequence>
<feature type="domain" description="Histidine kinase" evidence="8">
    <location>
        <begin position="755"/>
        <end position="890"/>
    </location>
</feature>
<dbReference type="Gene3D" id="3.30.565.10">
    <property type="entry name" value="Histidine kinase-like ATPase, C-terminal domain"/>
    <property type="match status" value="1"/>
</dbReference>
<keyword evidence="7" id="KW-1133">Transmembrane helix</keyword>
<dbReference type="SUPFAM" id="SSF55874">
    <property type="entry name" value="ATPase domain of HSP90 chaperone/DNA topoisomerase II/histidine kinase"/>
    <property type="match status" value="1"/>
</dbReference>
<evidence type="ECO:0000259" key="9">
    <source>
        <dbReference type="PROSITE" id="PS50885"/>
    </source>
</evidence>
<evidence type="ECO:0000256" key="1">
    <source>
        <dbReference type="ARBA" id="ARBA00000085"/>
    </source>
</evidence>
<dbReference type="InterPro" id="IPR005467">
    <property type="entry name" value="His_kinase_dom"/>
</dbReference>
<feature type="domain" description="HAMP" evidence="9">
    <location>
        <begin position="344"/>
        <end position="402"/>
    </location>
</feature>
<dbReference type="STRING" id="1513793.SAMN06296036_105137"/>
<dbReference type="PROSITE" id="PS50109">
    <property type="entry name" value="HIS_KIN"/>
    <property type="match status" value="1"/>
</dbReference>
<gene>
    <name evidence="10" type="ORF">SAMN06296036_105137</name>
</gene>
<comment type="subcellular location">
    <subcellularLocation>
        <location evidence="2">Membrane</location>
    </subcellularLocation>
</comment>
<dbReference type="PANTHER" id="PTHR43395">
    <property type="entry name" value="SENSOR HISTIDINE KINASE CHEA"/>
    <property type="match status" value="1"/>
</dbReference>
<dbReference type="PANTHER" id="PTHR43395:SF10">
    <property type="entry name" value="CHEMOTAXIS PROTEIN CHEA"/>
    <property type="match status" value="1"/>
</dbReference>
<comment type="catalytic activity">
    <reaction evidence="1">
        <text>ATP + protein L-histidine = ADP + protein N-phospho-L-histidine.</text>
        <dbReference type="EC" id="2.7.13.3"/>
    </reaction>
</comment>
<keyword evidence="6" id="KW-0418">Kinase</keyword>
<dbReference type="InterPro" id="IPR004358">
    <property type="entry name" value="Sig_transdc_His_kin-like_C"/>
</dbReference>
<dbReference type="OrthoDB" id="9803176at2"/>
<dbReference type="SMART" id="SM00304">
    <property type="entry name" value="HAMP"/>
    <property type="match status" value="1"/>
</dbReference>
<dbReference type="InterPro" id="IPR036641">
    <property type="entry name" value="HPT_dom_sf"/>
</dbReference>
<dbReference type="InterPro" id="IPR003660">
    <property type="entry name" value="HAMP_dom"/>
</dbReference>
<dbReference type="AlphaFoldDB" id="A0A1Y6BHY0"/>
<accession>A0A1Y6BHY0</accession>
<evidence type="ECO:0000313" key="10">
    <source>
        <dbReference type="EMBL" id="SMF12118.1"/>
    </source>
</evidence>
<dbReference type="GO" id="GO:0000160">
    <property type="term" value="P:phosphorelay signal transduction system"/>
    <property type="evidence" value="ECO:0007669"/>
    <property type="project" value="InterPro"/>
</dbReference>
<feature type="transmembrane region" description="Helical" evidence="7">
    <location>
        <begin position="316"/>
        <end position="338"/>
    </location>
</feature>
<evidence type="ECO:0000313" key="11">
    <source>
        <dbReference type="Proteomes" id="UP000192907"/>
    </source>
</evidence>
<dbReference type="SUPFAM" id="SSF47226">
    <property type="entry name" value="Histidine-containing phosphotransfer domain, HPT domain"/>
    <property type="match status" value="1"/>
</dbReference>
<dbReference type="Gene3D" id="1.20.120.160">
    <property type="entry name" value="HPT domain"/>
    <property type="match status" value="1"/>
</dbReference>
<dbReference type="PROSITE" id="PS50885">
    <property type="entry name" value="HAMP"/>
    <property type="match status" value="1"/>
</dbReference>
<dbReference type="SMART" id="SM00387">
    <property type="entry name" value="HATPase_c"/>
    <property type="match status" value="1"/>
</dbReference>
<keyword evidence="11" id="KW-1185">Reference proteome</keyword>
<dbReference type="Proteomes" id="UP000192907">
    <property type="component" value="Unassembled WGS sequence"/>
</dbReference>
<evidence type="ECO:0000256" key="4">
    <source>
        <dbReference type="ARBA" id="ARBA00022553"/>
    </source>
</evidence>
<proteinExistence type="predicted"/>
<evidence type="ECO:0000256" key="5">
    <source>
        <dbReference type="ARBA" id="ARBA00022679"/>
    </source>
</evidence>
<evidence type="ECO:0000256" key="7">
    <source>
        <dbReference type="SAM" id="Phobius"/>
    </source>
</evidence>
<evidence type="ECO:0000256" key="3">
    <source>
        <dbReference type="ARBA" id="ARBA00012438"/>
    </source>
</evidence>
<dbReference type="GO" id="GO:0016020">
    <property type="term" value="C:membrane"/>
    <property type="evidence" value="ECO:0007669"/>
    <property type="project" value="UniProtKB-SubCell"/>
</dbReference>
<dbReference type="GO" id="GO:0004673">
    <property type="term" value="F:protein histidine kinase activity"/>
    <property type="evidence" value="ECO:0007669"/>
    <property type="project" value="UniProtKB-EC"/>
</dbReference>
<dbReference type="InterPro" id="IPR051315">
    <property type="entry name" value="Bact_Chemotaxis_CheA"/>
</dbReference>
<evidence type="ECO:0000259" key="8">
    <source>
        <dbReference type="PROSITE" id="PS50109"/>
    </source>
</evidence>
<keyword evidence="4" id="KW-0597">Phosphoprotein</keyword>
<dbReference type="Pfam" id="PF02518">
    <property type="entry name" value="HATPase_c"/>
    <property type="match status" value="1"/>
</dbReference>
<dbReference type="EC" id="2.7.13.3" evidence="3"/>
<name>A0A1Y6BHY0_9BACT</name>
<protein>
    <recommendedName>
        <fullName evidence="3">histidine kinase</fullName>
        <ecNumber evidence="3">2.7.13.3</ecNumber>
    </recommendedName>
</protein>
<keyword evidence="7" id="KW-0472">Membrane</keyword>
<dbReference type="InterPro" id="IPR003594">
    <property type="entry name" value="HATPase_dom"/>
</dbReference>
<organism evidence="10 11">
    <name type="scientific">Pseudobacteriovorax antillogorgiicola</name>
    <dbReference type="NCBI Taxonomy" id="1513793"/>
    <lineage>
        <taxon>Bacteria</taxon>
        <taxon>Pseudomonadati</taxon>
        <taxon>Bdellovibrionota</taxon>
        <taxon>Oligoflexia</taxon>
        <taxon>Oligoflexales</taxon>
        <taxon>Pseudobacteriovoracaceae</taxon>
        <taxon>Pseudobacteriovorax</taxon>
    </lineage>
</organism>
<evidence type="ECO:0000256" key="2">
    <source>
        <dbReference type="ARBA" id="ARBA00004370"/>
    </source>
</evidence>
<evidence type="ECO:0000256" key="6">
    <source>
        <dbReference type="ARBA" id="ARBA00022777"/>
    </source>
</evidence>
<dbReference type="PRINTS" id="PR00344">
    <property type="entry name" value="BCTRLSENSOR"/>
</dbReference>
<dbReference type="InterPro" id="IPR036890">
    <property type="entry name" value="HATPase_C_sf"/>
</dbReference>
<dbReference type="EMBL" id="FWZT01000005">
    <property type="protein sequence ID" value="SMF12118.1"/>
    <property type="molecule type" value="Genomic_DNA"/>
</dbReference>